<dbReference type="GO" id="GO:0005737">
    <property type="term" value="C:cytoplasm"/>
    <property type="evidence" value="ECO:0007669"/>
    <property type="project" value="UniProtKB-SubCell"/>
</dbReference>
<gene>
    <name evidence="14" type="ordered locus">Trebr_1155</name>
</gene>
<keyword evidence="15" id="KW-1185">Reference proteome</keyword>
<dbReference type="PRINTS" id="PR01590">
    <property type="entry name" value="HTHFIS"/>
</dbReference>
<evidence type="ECO:0000256" key="2">
    <source>
        <dbReference type="ARBA" id="ARBA00022490"/>
    </source>
</evidence>
<dbReference type="GO" id="GO:0005524">
    <property type="term" value="F:ATP binding"/>
    <property type="evidence" value="ECO:0007669"/>
    <property type="project" value="UniProtKB-KW"/>
</dbReference>
<keyword evidence="5" id="KW-0067">ATP-binding</keyword>
<feature type="domain" description="Sigma-54 factor interaction" evidence="12">
    <location>
        <begin position="143"/>
        <end position="372"/>
    </location>
</feature>
<feature type="modified residue" description="4-aspartylphosphate" evidence="11">
    <location>
        <position position="53"/>
    </location>
</feature>
<dbReference type="InterPro" id="IPR025943">
    <property type="entry name" value="Sigma_54_int_dom_ATP-bd_2"/>
</dbReference>
<dbReference type="Pfam" id="PF25601">
    <property type="entry name" value="AAA_lid_14"/>
    <property type="match status" value="1"/>
</dbReference>
<dbReference type="HOGENOM" id="CLU_000445_0_6_12"/>
<keyword evidence="6" id="KW-0902">Two-component regulatory system</keyword>
<dbReference type="PROSITE" id="PS50110">
    <property type="entry name" value="RESPONSE_REGULATORY"/>
    <property type="match status" value="1"/>
</dbReference>
<dbReference type="InterPro" id="IPR058031">
    <property type="entry name" value="AAA_lid_NorR"/>
</dbReference>
<dbReference type="SMART" id="SM00382">
    <property type="entry name" value="AAA"/>
    <property type="match status" value="1"/>
</dbReference>
<dbReference type="GO" id="GO:0043565">
    <property type="term" value="F:sequence-specific DNA binding"/>
    <property type="evidence" value="ECO:0007669"/>
    <property type="project" value="InterPro"/>
</dbReference>
<keyword evidence="10" id="KW-0804">Transcription</keyword>
<dbReference type="PROSITE" id="PS50045">
    <property type="entry name" value="SIGMA54_INTERACT_4"/>
    <property type="match status" value="1"/>
</dbReference>
<evidence type="ECO:0000256" key="5">
    <source>
        <dbReference type="ARBA" id="ARBA00022840"/>
    </source>
</evidence>
<comment type="subcellular location">
    <subcellularLocation>
        <location evidence="1">Cytoplasm</location>
    </subcellularLocation>
</comment>
<dbReference type="InterPro" id="IPR027417">
    <property type="entry name" value="P-loop_NTPase"/>
</dbReference>
<dbReference type="Gene3D" id="3.40.50.2300">
    <property type="match status" value="1"/>
</dbReference>
<dbReference type="InterPro" id="IPR003593">
    <property type="entry name" value="AAA+_ATPase"/>
</dbReference>
<dbReference type="EMBL" id="CP002696">
    <property type="protein sequence ID" value="AEE16583.1"/>
    <property type="molecule type" value="Genomic_DNA"/>
</dbReference>
<dbReference type="FunFam" id="3.40.50.2300:FF:000018">
    <property type="entry name" value="DNA-binding transcriptional regulator NtrC"/>
    <property type="match status" value="1"/>
</dbReference>
<dbReference type="Gene3D" id="1.10.8.60">
    <property type="match status" value="1"/>
</dbReference>
<reference evidence="15" key="1">
    <citation type="submission" date="2011-04" db="EMBL/GenBank/DDBJ databases">
        <title>The complete genome of Treponema brennaborense DSM 12168.</title>
        <authorList>
            <person name="Lucas S."/>
            <person name="Han J."/>
            <person name="Lapidus A."/>
            <person name="Bruce D."/>
            <person name="Goodwin L."/>
            <person name="Pitluck S."/>
            <person name="Peters L."/>
            <person name="Kyrpides N."/>
            <person name="Mavromatis K."/>
            <person name="Ivanova N."/>
            <person name="Mikhailova N."/>
            <person name="Pagani I."/>
            <person name="Teshima H."/>
            <person name="Detter J.C."/>
            <person name="Tapia R."/>
            <person name="Han C."/>
            <person name="Land M."/>
            <person name="Hauser L."/>
            <person name="Markowitz V."/>
            <person name="Cheng J.-F."/>
            <person name="Hugenholtz P."/>
            <person name="Woyke T."/>
            <person name="Wu D."/>
            <person name="Gronow S."/>
            <person name="Wellnitz S."/>
            <person name="Brambilla E."/>
            <person name="Klenk H.-P."/>
            <person name="Eisen J.A."/>
        </authorList>
    </citation>
    <scope>NUCLEOTIDE SEQUENCE [LARGE SCALE GENOMIC DNA]</scope>
    <source>
        <strain evidence="15">DSM 12168 / CIP 105900 / DD5/3</strain>
    </source>
</reference>
<dbReference type="eggNOG" id="COG2204">
    <property type="taxonomic scope" value="Bacteria"/>
</dbReference>
<dbReference type="GO" id="GO:0006355">
    <property type="term" value="P:regulation of DNA-templated transcription"/>
    <property type="evidence" value="ECO:0007669"/>
    <property type="project" value="InterPro"/>
</dbReference>
<evidence type="ECO:0000313" key="14">
    <source>
        <dbReference type="EMBL" id="AEE16583.1"/>
    </source>
</evidence>
<dbReference type="Pfam" id="PF00072">
    <property type="entry name" value="Response_reg"/>
    <property type="match status" value="1"/>
</dbReference>
<evidence type="ECO:0000256" key="1">
    <source>
        <dbReference type="ARBA" id="ARBA00004496"/>
    </source>
</evidence>
<dbReference type="STRING" id="906968.Trebr_1155"/>
<keyword evidence="2" id="KW-0963">Cytoplasm</keyword>
<dbReference type="InterPro" id="IPR025944">
    <property type="entry name" value="Sigma_54_int_dom_CS"/>
</dbReference>
<keyword evidence="4" id="KW-0547">Nucleotide-binding</keyword>
<dbReference type="Gene3D" id="3.40.50.300">
    <property type="entry name" value="P-loop containing nucleotide triphosphate hydrolases"/>
    <property type="match status" value="1"/>
</dbReference>
<evidence type="ECO:0000256" key="10">
    <source>
        <dbReference type="ARBA" id="ARBA00023163"/>
    </source>
</evidence>
<keyword evidence="3 11" id="KW-0597">Phosphoprotein</keyword>
<evidence type="ECO:0000259" key="12">
    <source>
        <dbReference type="PROSITE" id="PS50045"/>
    </source>
</evidence>
<evidence type="ECO:0000256" key="4">
    <source>
        <dbReference type="ARBA" id="ARBA00022741"/>
    </source>
</evidence>
<keyword evidence="7" id="KW-0805">Transcription regulation</keyword>
<evidence type="ECO:0000256" key="9">
    <source>
        <dbReference type="ARBA" id="ARBA00023159"/>
    </source>
</evidence>
<dbReference type="PROSITE" id="PS00675">
    <property type="entry name" value="SIGMA54_INTERACT_1"/>
    <property type="match status" value="1"/>
</dbReference>
<dbReference type="InterPro" id="IPR001789">
    <property type="entry name" value="Sig_transdc_resp-reg_receiver"/>
</dbReference>
<proteinExistence type="predicted"/>
<dbReference type="InterPro" id="IPR025662">
    <property type="entry name" value="Sigma_54_int_dom_ATP-bd_1"/>
</dbReference>
<dbReference type="InterPro" id="IPR011006">
    <property type="entry name" value="CheY-like_superfamily"/>
</dbReference>
<dbReference type="KEGG" id="tbe:Trebr_1155"/>
<dbReference type="Pfam" id="PF00158">
    <property type="entry name" value="Sigma54_activat"/>
    <property type="match status" value="1"/>
</dbReference>
<evidence type="ECO:0000256" key="11">
    <source>
        <dbReference type="PROSITE-ProRule" id="PRU00169"/>
    </source>
</evidence>
<dbReference type="InterPro" id="IPR009057">
    <property type="entry name" value="Homeodomain-like_sf"/>
</dbReference>
<dbReference type="SUPFAM" id="SSF52172">
    <property type="entry name" value="CheY-like"/>
    <property type="match status" value="1"/>
</dbReference>
<dbReference type="SUPFAM" id="SSF52540">
    <property type="entry name" value="P-loop containing nucleoside triphosphate hydrolases"/>
    <property type="match status" value="1"/>
</dbReference>
<dbReference type="InterPro" id="IPR002197">
    <property type="entry name" value="HTH_Fis"/>
</dbReference>
<name>F4LKY6_TREBD</name>
<dbReference type="Pfam" id="PF02954">
    <property type="entry name" value="HTH_8"/>
    <property type="match status" value="1"/>
</dbReference>
<dbReference type="SUPFAM" id="SSF46689">
    <property type="entry name" value="Homeodomain-like"/>
    <property type="match status" value="1"/>
</dbReference>
<dbReference type="InterPro" id="IPR002078">
    <property type="entry name" value="Sigma_54_int"/>
</dbReference>
<organism evidence="14 15">
    <name type="scientific">Treponema brennaborense (strain DSM 12168 / CIP 105900 / DD5/3)</name>
    <dbReference type="NCBI Taxonomy" id="906968"/>
    <lineage>
        <taxon>Bacteria</taxon>
        <taxon>Pseudomonadati</taxon>
        <taxon>Spirochaetota</taxon>
        <taxon>Spirochaetia</taxon>
        <taxon>Spirochaetales</taxon>
        <taxon>Treponemataceae</taxon>
        <taxon>Treponema</taxon>
    </lineage>
</organism>
<dbReference type="FunFam" id="3.40.50.300:FF:000006">
    <property type="entry name" value="DNA-binding transcriptional regulator NtrC"/>
    <property type="match status" value="1"/>
</dbReference>
<evidence type="ECO:0000256" key="8">
    <source>
        <dbReference type="ARBA" id="ARBA00023125"/>
    </source>
</evidence>
<dbReference type="FunFam" id="1.10.8.60:FF:000014">
    <property type="entry name" value="DNA-binding transcriptional regulator NtrC"/>
    <property type="match status" value="1"/>
</dbReference>
<dbReference type="OrthoDB" id="9803970at2"/>
<evidence type="ECO:0000259" key="13">
    <source>
        <dbReference type="PROSITE" id="PS50110"/>
    </source>
</evidence>
<evidence type="ECO:0000256" key="6">
    <source>
        <dbReference type="ARBA" id="ARBA00023012"/>
    </source>
</evidence>
<dbReference type="PROSITE" id="PS00676">
    <property type="entry name" value="SIGMA54_INTERACT_2"/>
    <property type="match status" value="1"/>
</dbReference>
<dbReference type="PANTHER" id="PTHR32071">
    <property type="entry name" value="TRANSCRIPTIONAL REGULATORY PROTEIN"/>
    <property type="match status" value="1"/>
</dbReference>
<accession>F4LKY6</accession>
<dbReference type="Gene3D" id="1.10.10.60">
    <property type="entry name" value="Homeodomain-like"/>
    <property type="match status" value="1"/>
</dbReference>
<dbReference type="CDD" id="cd00009">
    <property type="entry name" value="AAA"/>
    <property type="match status" value="1"/>
</dbReference>
<protein>
    <submittedName>
        <fullName evidence="14">Two component, sigma54 specific, transcriptional regulator, Fis family</fullName>
    </submittedName>
</protein>
<dbReference type="GO" id="GO:0000160">
    <property type="term" value="P:phosphorelay signal transduction system"/>
    <property type="evidence" value="ECO:0007669"/>
    <property type="project" value="UniProtKB-KW"/>
</dbReference>
<sequence length="475" mass="51554">MQFTILIIDDEKNIREGLGAALELDGYNVKLAENGAQGLAFVEKGDIDLVITDLRMPGISGEQVIAKVKGESPGIPVIVLTGHGSIDSAVDAMRNGAYDFLTKPLNIDRLSLIVKRALAGRELEIRHSSLQEELDAKTSFESIIGKSAEMQRIFAVVRKAANSKASVLITGESGVGKELIANALHNLSARKDNPYIKVHCAALSETLLESELFGHEKGAFTGAVARKRGRFELAHTGTIFLDEIGEIDQNVQIKILRVLQDKRFERVGGEETVEVDVRVIAATNRDLEKEIAEHRFREDLYYRLNVVHIHVPPLRDRKDDIPLLLSSFLAEFAAENGKRITGIDSRARAALYKYDWPGNIRQLRNCIESAVVMCTGAEITLEDLPPTISGADDSDTIAIPSGVTLAEAEKILIRQNLAANNGNKSKTADVLGIGRKTLHRKLEEYGLDSAAELEFSAEAAGSADAAESTAPGGGA</sequence>
<keyword evidence="9" id="KW-0010">Activator</keyword>
<dbReference type="PROSITE" id="PS00688">
    <property type="entry name" value="SIGMA54_INTERACT_3"/>
    <property type="match status" value="1"/>
</dbReference>
<evidence type="ECO:0000313" key="15">
    <source>
        <dbReference type="Proteomes" id="UP000006546"/>
    </source>
</evidence>
<evidence type="ECO:0000256" key="7">
    <source>
        <dbReference type="ARBA" id="ARBA00023015"/>
    </source>
</evidence>
<dbReference type="RefSeq" id="WP_013758290.1">
    <property type="nucleotide sequence ID" value="NC_015500.1"/>
</dbReference>
<keyword evidence="8" id="KW-0238">DNA-binding</keyword>
<dbReference type="Proteomes" id="UP000006546">
    <property type="component" value="Chromosome"/>
</dbReference>
<evidence type="ECO:0000256" key="3">
    <source>
        <dbReference type="ARBA" id="ARBA00022553"/>
    </source>
</evidence>
<dbReference type="SMART" id="SM00448">
    <property type="entry name" value="REC"/>
    <property type="match status" value="1"/>
</dbReference>
<feature type="domain" description="Response regulatory" evidence="13">
    <location>
        <begin position="4"/>
        <end position="118"/>
    </location>
</feature>
<dbReference type="AlphaFoldDB" id="F4LKY6"/>